<reference evidence="2" key="1">
    <citation type="submission" date="2023-04" db="EMBL/GenBank/DDBJ databases">
        <authorList>
            <consortium name="ELIXIR-Norway"/>
        </authorList>
    </citation>
    <scope>NUCLEOTIDE SEQUENCE [LARGE SCALE GENOMIC DNA]</scope>
</reference>
<keyword evidence="1" id="KW-0812">Transmembrane</keyword>
<sequence>MVKSPSVNYQLWNKVMPFRSGWFAKQTSMENKKFGEVGRNMGQSQTIWNVTSQFQLLTLPKTLRGRIHRILNYRVQLRVVVIPTILMYGFQKVTDPEENRLEKAVIYLSENIFILGVGICYLLDIPLSIRKPDWSG</sequence>
<feature type="transmembrane region" description="Helical" evidence="1">
    <location>
        <begin position="71"/>
        <end position="90"/>
    </location>
</feature>
<evidence type="ECO:0000313" key="3">
    <source>
        <dbReference type="Proteomes" id="UP001176941"/>
    </source>
</evidence>
<keyword evidence="3" id="KW-1185">Reference proteome</keyword>
<dbReference type="EMBL" id="OX459943">
    <property type="protein sequence ID" value="CAI9177751.1"/>
    <property type="molecule type" value="Genomic_DNA"/>
</dbReference>
<name>A0ABN9A026_RANTA</name>
<keyword evidence="1" id="KW-0472">Membrane</keyword>
<dbReference type="Proteomes" id="UP001176941">
    <property type="component" value="Chromosome 7"/>
</dbReference>
<evidence type="ECO:0000256" key="1">
    <source>
        <dbReference type="SAM" id="Phobius"/>
    </source>
</evidence>
<proteinExistence type="predicted"/>
<keyword evidence="1" id="KW-1133">Transmembrane helix</keyword>
<organism evidence="2 3">
    <name type="scientific">Rangifer tarandus platyrhynchus</name>
    <name type="common">Svalbard reindeer</name>
    <dbReference type="NCBI Taxonomy" id="3082113"/>
    <lineage>
        <taxon>Eukaryota</taxon>
        <taxon>Metazoa</taxon>
        <taxon>Chordata</taxon>
        <taxon>Craniata</taxon>
        <taxon>Vertebrata</taxon>
        <taxon>Euteleostomi</taxon>
        <taxon>Mammalia</taxon>
        <taxon>Eutheria</taxon>
        <taxon>Laurasiatheria</taxon>
        <taxon>Artiodactyla</taxon>
        <taxon>Ruminantia</taxon>
        <taxon>Pecora</taxon>
        <taxon>Cervidae</taxon>
        <taxon>Odocoileinae</taxon>
        <taxon>Rangifer</taxon>
    </lineage>
</organism>
<gene>
    <name evidence="2" type="ORF">MRATA1EN1_LOCUS26713</name>
</gene>
<feature type="transmembrane region" description="Helical" evidence="1">
    <location>
        <begin position="105"/>
        <end position="123"/>
    </location>
</feature>
<evidence type="ECO:0000313" key="2">
    <source>
        <dbReference type="EMBL" id="CAI9177751.1"/>
    </source>
</evidence>
<accession>A0ABN9A026</accession>
<protein>
    <submittedName>
        <fullName evidence="2">Uncharacterized protein</fullName>
    </submittedName>
</protein>